<protein>
    <recommendedName>
        <fullName evidence="5">YibE/F family protein</fullName>
    </recommendedName>
</protein>
<accession>A0A2H0UFY0</accession>
<evidence type="ECO:0000313" key="4">
    <source>
        <dbReference type="Proteomes" id="UP000229315"/>
    </source>
</evidence>
<evidence type="ECO:0000313" key="3">
    <source>
        <dbReference type="EMBL" id="PIR85323.1"/>
    </source>
</evidence>
<feature type="signal peptide" evidence="2">
    <location>
        <begin position="1"/>
        <end position="21"/>
    </location>
</feature>
<feature type="transmembrane region" description="Helical" evidence="1">
    <location>
        <begin position="329"/>
        <end position="354"/>
    </location>
</feature>
<organism evidence="3 4">
    <name type="scientific">Candidatus Kaiserbacteria bacterium CG10_big_fil_rev_8_21_14_0_10_45_20</name>
    <dbReference type="NCBI Taxonomy" id="1974607"/>
    <lineage>
        <taxon>Bacteria</taxon>
        <taxon>Candidatus Kaiseribacteriota</taxon>
    </lineage>
</organism>
<keyword evidence="2" id="KW-0732">Signal</keyword>
<evidence type="ECO:0008006" key="5">
    <source>
        <dbReference type="Google" id="ProtNLM"/>
    </source>
</evidence>
<dbReference type="PANTHER" id="PTHR41771">
    <property type="entry name" value="MEMBRANE PROTEIN-RELATED"/>
    <property type="match status" value="1"/>
</dbReference>
<comment type="caution">
    <text evidence="3">The sequence shown here is derived from an EMBL/GenBank/DDBJ whole genome shotgun (WGS) entry which is preliminary data.</text>
</comment>
<feature type="transmembrane region" description="Helical" evidence="1">
    <location>
        <begin position="229"/>
        <end position="249"/>
    </location>
</feature>
<feature type="transmembrane region" description="Helical" evidence="1">
    <location>
        <begin position="186"/>
        <end position="209"/>
    </location>
</feature>
<name>A0A2H0UFY0_9BACT</name>
<feature type="transmembrane region" description="Helical" evidence="1">
    <location>
        <begin position="111"/>
        <end position="129"/>
    </location>
</feature>
<keyword evidence="1" id="KW-0812">Transmembrane</keyword>
<dbReference type="Pfam" id="PF07907">
    <property type="entry name" value="YibE_F"/>
    <property type="match status" value="1"/>
</dbReference>
<keyword evidence="1" id="KW-1133">Transmembrane helix</keyword>
<dbReference type="AlphaFoldDB" id="A0A2H0UFY0"/>
<keyword evidence="1" id="KW-0472">Membrane</keyword>
<reference evidence="4" key="1">
    <citation type="submission" date="2017-09" db="EMBL/GenBank/DDBJ databases">
        <title>Depth-based differentiation of microbial function through sediment-hosted aquifers and enrichment of novel symbionts in the deep terrestrial subsurface.</title>
        <authorList>
            <person name="Probst A.J."/>
            <person name="Ladd B."/>
            <person name="Jarett J.K."/>
            <person name="Geller-Mcgrath D.E."/>
            <person name="Sieber C.M.K."/>
            <person name="Emerson J.B."/>
            <person name="Anantharaman K."/>
            <person name="Thomas B.C."/>
            <person name="Malmstrom R."/>
            <person name="Stieglmeier M."/>
            <person name="Klingl A."/>
            <person name="Woyke T."/>
            <person name="Ryan C.M."/>
            <person name="Banfield J.F."/>
        </authorList>
    </citation>
    <scope>NUCLEOTIDE SEQUENCE [LARGE SCALE GENOMIC DNA]</scope>
</reference>
<evidence type="ECO:0000256" key="2">
    <source>
        <dbReference type="SAM" id="SignalP"/>
    </source>
</evidence>
<feature type="transmembrane region" description="Helical" evidence="1">
    <location>
        <begin position="160"/>
        <end position="179"/>
    </location>
</feature>
<sequence>MRALFTIIAGIFLLSTNIAFAVESDFQERVLHGKVIEVLEEDIREIPGTGTEHLYQKIRAEILGGERKGETIIIENDYFELKKGDKFFFNNFIDVSGTEVSGVLSIDRKDSLIALVVVFIVTVVAFGGWQGVRSLLALGGSFFAIFYILMPGILGGWNPLFASIAVATGILFAAIFFTHGFNRESVVAYVGTMASVLLTGLFAVFAVEITSLSGFAAEESVYLNFSTQGTLDFSALLLGAIIIGVLGVLDDVAVTQAAVVTELFNSNASLTRREVYFKALRVGREHVGALVNTLVLAYTGASLPLLLYFYLSPAGFGALVNSELFATEIVRTIVGSIGLILAVPIVTLLAVLFLKGYTARHSHIHR</sequence>
<feature type="transmembrane region" description="Helical" evidence="1">
    <location>
        <begin position="287"/>
        <end position="309"/>
    </location>
</feature>
<evidence type="ECO:0000256" key="1">
    <source>
        <dbReference type="SAM" id="Phobius"/>
    </source>
</evidence>
<gene>
    <name evidence="3" type="ORF">COU15_01145</name>
</gene>
<dbReference type="EMBL" id="PFBH01000006">
    <property type="protein sequence ID" value="PIR85323.1"/>
    <property type="molecule type" value="Genomic_DNA"/>
</dbReference>
<feature type="transmembrane region" description="Helical" evidence="1">
    <location>
        <begin position="136"/>
        <end position="154"/>
    </location>
</feature>
<dbReference type="InterPro" id="IPR012507">
    <property type="entry name" value="YibE_F"/>
</dbReference>
<feature type="chain" id="PRO_5013601186" description="YibE/F family protein" evidence="2">
    <location>
        <begin position="22"/>
        <end position="366"/>
    </location>
</feature>
<dbReference type="Proteomes" id="UP000229315">
    <property type="component" value="Unassembled WGS sequence"/>
</dbReference>
<proteinExistence type="predicted"/>
<dbReference type="PANTHER" id="PTHR41771:SF1">
    <property type="entry name" value="MEMBRANE PROTEIN"/>
    <property type="match status" value="1"/>
</dbReference>